<dbReference type="EMBL" id="JAVDVI010000001">
    <property type="protein sequence ID" value="MDR6966554.1"/>
    <property type="molecule type" value="Genomic_DNA"/>
</dbReference>
<gene>
    <name evidence="1" type="ORF">J2X31_000547</name>
</gene>
<dbReference type="InterPro" id="IPR026341">
    <property type="entry name" value="T9SS_type_B"/>
</dbReference>
<organism evidence="1 2">
    <name type="scientific">Flavobacterium arsenatis</name>
    <dbReference type="NCBI Taxonomy" id="1484332"/>
    <lineage>
        <taxon>Bacteria</taxon>
        <taxon>Pseudomonadati</taxon>
        <taxon>Bacteroidota</taxon>
        <taxon>Flavobacteriia</taxon>
        <taxon>Flavobacteriales</taxon>
        <taxon>Flavobacteriaceae</taxon>
        <taxon>Flavobacterium</taxon>
    </lineage>
</organism>
<reference evidence="1 2" key="1">
    <citation type="submission" date="2023-07" db="EMBL/GenBank/DDBJ databases">
        <title>Sorghum-associated microbial communities from plants grown in Nebraska, USA.</title>
        <authorList>
            <person name="Schachtman D."/>
        </authorList>
    </citation>
    <scope>NUCLEOTIDE SEQUENCE [LARGE SCALE GENOMIC DNA]</scope>
    <source>
        <strain evidence="1 2">3773</strain>
    </source>
</reference>
<dbReference type="NCBIfam" id="TIGR04131">
    <property type="entry name" value="Bac_Flav_CTERM"/>
    <property type="match status" value="1"/>
</dbReference>
<protein>
    <submittedName>
        <fullName evidence="1">Gliding motility-associated-like protein</fullName>
    </submittedName>
</protein>
<evidence type="ECO:0000313" key="2">
    <source>
        <dbReference type="Proteomes" id="UP001255185"/>
    </source>
</evidence>
<proteinExistence type="predicted"/>
<accession>A0ABU1TKQ2</accession>
<comment type="caution">
    <text evidence="1">The sequence shown here is derived from an EMBL/GenBank/DDBJ whole genome shotgun (WGS) entry which is preliminary data.</text>
</comment>
<evidence type="ECO:0000313" key="1">
    <source>
        <dbReference type="EMBL" id="MDR6966554.1"/>
    </source>
</evidence>
<dbReference type="Pfam" id="PF13585">
    <property type="entry name" value="CHU_C"/>
    <property type="match status" value="1"/>
</dbReference>
<dbReference type="Proteomes" id="UP001255185">
    <property type="component" value="Unassembled WGS sequence"/>
</dbReference>
<keyword evidence="2" id="KW-1185">Reference proteome</keyword>
<sequence length="332" mass="36314">MSIGGTSPICSGESSSITFQGTPGAVVTYNIAGVLNNETAQIDPSGYAYASTGTLTETTVYELVSVTYTGVDACSQPLTGSVTVEVNELPQVSIEDGYICIDPITLAVTRTYVLDTGLNDGQYTFEWSDANGVIPTATSSFYEASAVGQYSVTITDIVTECQQTAFATVYQSSPPISFDYTVNDYFSQNPTVTITAQPAGDYEYQLDYGPFQDSNVFDNISQGTHTITVRDPQACDVLTGEVTIIDYPKYFTPNGDGIHDTWNISEFGEELNAKIYIFDRFGKLVKEISTKGLGWDGTFNGQLLPATDYWFTLDYEEKGIRKEFKAHFSLKR</sequence>
<name>A0ABU1TKQ2_9FLAO</name>